<dbReference type="AlphaFoldDB" id="A0AAV6X2Y3"/>
<evidence type="ECO:0000256" key="3">
    <source>
        <dbReference type="ARBA" id="ARBA00023002"/>
    </source>
</evidence>
<evidence type="ECO:0000259" key="4">
    <source>
        <dbReference type="Pfam" id="PF04030"/>
    </source>
</evidence>
<feature type="domain" description="D-arabinono-1,4-lactone oxidase C-terminal" evidence="4">
    <location>
        <begin position="23"/>
        <end position="122"/>
    </location>
</feature>
<organism evidence="6 7">
    <name type="scientific">Buddleja alternifolia</name>
    <dbReference type="NCBI Taxonomy" id="168488"/>
    <lineage>
        <taxon>Eukaryota</taxon>
        <taxon>Viridiplantae</taxon>
        <taxon>Streptophyta</taxon>
        <taxon>Embryophyta</taxon>
        <taxon>Tracheophyta</taxon>
        <taxon>Spermatophyta</taxon>
        <taxon>Magnoliopsida</taxon>
        <taxon>eudicotyledons</taxon>
        <taxon>Gunneridae</taxon>
        <taxon>Pentapetalae</taxon>
        <taxon>asterids</taxon>
        <taxon>lamiids</taxon>
        <taxon>Lamiales</taxon>
        <taxon>Scrophulariaceae</taxon>
        <taxon>Buddlejeae</taxon>
        <taxon>Buddleja</taxon>
    </lineage>
</organism>
<evidence type="ECO:0000256" key="2">
    <source>
        <dbReference type="ARBA" id="ARBA00005466"/>
    </source>
</evidence>
<comment type="pathway">
    <text evidence="1">Cofactor biosynthesis; L-ascorbate biosynthesis.</text>
</comment>
<evidence type="ECO:0008006" key="8">
    <source>
        <dbReference type="Google" id="ProtNLM"/>
    </source>
</evidence>
<evidence type="ECO:0000256" key="1">
    <source>
        <dbReference type="ARBA" id="ARBA00005147"/>
    </source>
</evidence>
<evidence type="ECO:0000313" key="7">
    <source>
        <dbReference type="Proteomes" id="UP000826271"/>
    </source>
</evidence>
<dbReference type="InterPro" id="IPR050432">
    <property type="entry name" value="FAD-linked_Oxidoreductases_BP"/>
</dbReference>
<dbReference type="GO" id="GO:0003885">
    <property type="term" value="F:D-arabinono-1,4-lactone oxidase activity"/>
    <property type="evidence" value="ECO:0007669"/>
    <property type="project" value="InterPro"/>
</dbReference>
<keyword evidence="7" id="KW-1185">Reference proteome</keyword>
<evidence type="ECO:0000313" key="6">
    <source>
        <dbReference type="EMBL" id="KAG8374782.1"/>
    </source>
</evidence>
<dbReference type="GO" id="GO:0016020">
    <property type="term" value="C:membrane"/>
    <property type="evidence" value="ECO:0007669"/>
    <property type="project" value="InterPro"/>
</dbReference>
<evidence type="ECO:0000259" key="5">
    <source>
        <dbReference type="Pfam" id="PF22906"/>
    </source>
</evidence>
<sequence>MYVQKLVALEPKSMCLLDLYNGILVRYVTTSSAYLGKQEDALDFDITYYRSKDALTPRLFEDILEEIEQIAVFKYKALPHCGKNMNVAFQGAIKKYKNADKFIEIKQMYDPLGLFSSDWTDQILGLRDGLNIMKEGCALEGLCICSKDIHCAPNKGYFCRAGKVYKEARVCAKITVVRKLFADVLSSENHA</sequence>
<proteinExistence type="inferred from homology"/>
<comment type="similarity">
    <text evidence="2">Belongs to the oxygen-dependent FAD-linked oxidoreductase family.</text>
</comment>
<dbReference type="PANTHER" id="PTHR13878:SF67">
    <property type="entry name" value="L-GULONOLACTONE OXIDASE 5"/>
    <property type="match status" value="1"/>
</dbReference>
<protein>
    <recommendedName>
        <fullName evidence="8">D-arabinono-1,4-lactone oxidase C-terminal domain-containing protein</fullName>
    </recommendedName>
</protein>
<dbReference type="InterPro" id="IPR055154">
    <property type="entry name" value="GULLO2-like_C"/>
</dbReference>
<keyword evidence="3" id="KW-0560">Oxidoreductase</keyword>
<accession>A0AAV6X2Y3</accession>
<name>A0AAV6X2Y3_9LAMI</name>
<dbReference type="InterPro" id="IPR007173">
    <property type="entry name" value="ALO_C"/>
</dbReference>
<reference evidence="6" key="1">
    <citation type="submission" date="2019-10" db="EMBL/GenBank/DDBJ databases">
        <authorList>
            <person name="Zhang R."/>
            <person name="Pan Y."/>
            <person name="Wang J."/>
            <person name="Ma R."/>
            <person name="Yu S."/>
        </authorList>
    </citation>
    <scope>NUCLEOTIDE SEQUENCE</scope>
    <source>
        <strain evidence="6">LA-IB0</strain>
        <tissue evidence="6">Leaf</tissue>
    </source>
</reference>
<dbReference type="Pfam" id="PF04030">
    <property type="entry name" value="ALO"/>
    <property type="match status" value="1"/>
</dbReference>
<dbReference type="Proteomes" id="UP000826271">
    <property type="component" value="Unassembled WGS sequence"/>
</dbReference>
<dbReference type="PANTHER" id="PTHR13878">
    <property type="entry name" value="GULONOLACTONE OXIDASE"/>
    <property type="match status" value="1"/>
</dbReference>
<dbReference type="EMBL" id="WHWC01000010">
    <property type="protein sequence ID" value="KAG8374782.1"/>
    <property type="molecule type" value="Genomic_DNA"/>
</dbReference>
<feature type="domain" description="L-gulonolactone oxidase 2-like C-terminal" evidence="5">
    <location>
        <begin position="134"/>
        <end position="173"/>
    </location>
</feature>
<comment type="caution">
    <text evidence="6">The sequence shown here is derived from an EMBL/GenBank/DDBJ whole genome shotgun (WGS) entry which is preliminary data.</text>
</comment>
<gene>
    <name evidence="6" type="ORF">BUALT_Bualt10G0031500</name>
</gene>
<dbReference type="Pfam" id="PF22906">
    <property type="entry name" value="GULLO2-like_3rd"/>
    <property type="match status" value="1"/>
</dbReference>